<proteinExistence type="predicted"/>
<keyword evidence="2" id="KW-1185">Reference proteome</keyword>
<accession>A0A4C1SWT5</accession>
<sequence>MHHHLERRSSPFRCFYRDYIGVFFLASLDVCDASSMELPNRSRLYVEDSLDEHIGVPAPAPHIRFFPGRRGFHKDSYSLPLEDVRTSLYLGSACGTLWFWSQSNH</sequence>
<dbReference type="AlphaFoldDB" id="A0A4C1SWT5"/>
<name>A0A4C1SWT5_EUMVA</name>
<organism evidence="1 2">
    <name type="scientific">Eumeta variegata</name>
    <name type="common">Bagworm moth</name>
    <name type="synonym">Eumeta japonica</name>
    <dbReference type="NCBI Taxonomy" id="151549"/>
    <lineage>
        <taxon>Eukaryota</taxon>
        <taxon>Metazoa</taxon>
        <taxon>Ecdysozoa</taxon>
        <taxon>Arthropoda</taxon>
        <taxon>Hexapoda</taxon>
        <taxon>Insecta</taxon>
        <taxon>Pterygota</taxon>
        <taxon>Neoptera</taxon>
        <taxon>Endopterygota</taxon>
        <taxon>Lepidoptera</taxon>
        <taxon>Glossata</taxon>
        <taxon>Ditrysia</taxon>
        <taxon>Tineoidea</taxon>
        <taxon>Psychidae</taxon>
        <taxon>Oiketicinae</taxon>
        <taxon>Eumeta</taxon>
    </lineage>
</organism>
<evidence type="ECO:0000313" key="1">
    <source>
        <dbReference type="EMBL" id="GBP05737.1"/>
    </source>
</evidence>
<gene>
    <name evidence="1" type="ORF">EVAR_91928_1</name>
</gene>
<comment type="caution">
    <text evidence="1">The sequence shown here is derived from an EMBL/GenBank/DDBJ whole genome shotgun (WGS) entry which is preliminary data.</text>
</comment>
<protein>
    <submittedName>
        <fullName evidence="1">Uncharacterized protein</fullName>
    </submittedName>
</protein>
<reference evidence="1 2" key="1">
    <citation type="journal article" date="2019" name="Commun. Biol.">
        <title>The bagworm genome reveals a unique fibroin gene that provides high tensile strength.</title>
        <authorList>
            <person name="Kono N."/>
            <person name="Nakamura H."/>
            <person name="Ohtoshi R."/>
            <person name="Tomita M."/>
            <person name="Numata K."/>
            <person name="Arakawa K."/>
        </authorList>
    </citation>
    <scope>NUCLEOTIDE SEQUENCE [LARGE SCALE GENOMIC DNA]</scope>
</reference>
<dbReference type="Proteomes" id="UP000299102">
    <property type="component" value="Unassembled WGS sequence"/>
</dbReference>
<evidence type="ECO:0000313" key="2">
    <source>
        <dbReference type="Proteomes" id="UP000299102"/>
    </source>
</evidence>
<dbReference type="EMBL" id="BGZK01003943">
    <property type="protein sequence ID" value="GBP05737.1"/>
    <property type="molecule type" value="Genomic_DNA"/>
</dbReference>